<accession>A0A6B3W3D8</accession>
<dbReference type="AlphaFoldDB" id="A0A6B3W3D8"/>
<comment type="caution">
    <text evidence="3">The sequence shown here is derived from an EMBL/GenBank/DDBJ whole genome shotgun (WGS) entry which is preliminary data.</text>
</comment>
<name>A0A6B3W3D8_9BACI</name>
<dbReference type="SUPFAM" id="SSF55729">
    <property type="entry name" value="Acyl-CoA N-acyltransferases (Nat)"/>
    <property type="match status" value="1"/>
</dbReference>
<evidence type="ECO:0000313" key="3">
    <source>
        <dbReference type="EMBL" id="NEY82014.1"/>
    </source>
</evidence>
<gene>
    <name evidence="3" type="primary">ablB</name>
    <name evidence="3" type="ORF">G4D64_11000</name>
    <name evidence="2" type="ORF">H1Z61_11610</name>
</gene>
<proteinExistence type="predicted"/>
<dbReference type="InterPro" id="IPR000182">
    <property type="entry name" value="GNAT_dom"/>
</dbReference>
<dbReference type="Pfam" id="PF00583">
    <property type="entry name" value="Acetyltransf_1"/>
    <property type="match status" value="1"/>
</dbReference>
<evidence type="ECO:0000313" key="2">
    <source>
        <dbReference type="EMBL" id="MBA4537758.1"/>
    </source>
</evidence>
<dbReference type="GO" id="GO:0008080">
    <property type="term" value="F:N-acetyltransferase activity"/>
    <property type="evidence" value="ECO:0007669"/>
    <property type="project" value="InterPro"/>
</dbReference>
<keyword evidence="4" id="KW-1185">Reference proteome</keyword>
<dbReference type="Gene3D" id="3.40.630.30">
    <property type="match status" value="1"/>
</dbReference>
<evidence type="ECO:0000313" key="4">
    <source>
        <dbReference type="Proteomes" id="UP000472971"/>
    </source>
</evidence>
<dbReference type="Proteomes" id="UP000472971">
    <property type="component" value="Unassembled WGS sequence"/>
</dbReference>
<keyword evidence="3" id="KW-0808">Transferase</keyword>
<dbReference type="InterPro" id="IPR016181">
    <property type="entry name" value="Acyl_CoA_acyltransferase"/>
</dbReference>
<dbReference type="Proteomes" id="UP000570010">
    <property type="component" value="Unassembled WGS sequence"/>
</dbReference>
<dbReference type="PROSITE" id="PS51186">
    <property type="entry name" value="GNAT"/>
    <property type="match status" value="1"/>
</dbReference>
<dbReference type="EMBL" id="JACEIO010000027">
    <property type="protein sequence ID" value="MBA4537758.1"/>
    <property type="molecule type" value="Genomic_DNA"/>
</dbReference>
<evidence type="ECO:0000313" key="5">
    <source>
        <dbReference type="Proteomes" id="UP000570010"/>
    </source>
</evidence>
<feature type="domain" description="N-acetyltransferase" evidence="1">
    <location>
        <begin position="132"/>
        <end position="283"/>
    </location>
</feature>
<sequence length="290" mass="33732">MNMKLATSTTIKEEQFSLEIFQDPFNKRIRIDDYQGNVNQALERAEQLASNLLAEKLIVKGRREHFSSFLEKGYRLEGCIDHYFLGSDCYFFTKYFTLERQTSPHLLKEDTTINEIYNLPRKVEIKPPPVQYKLIKATQNDAEALALLYGQVFQVYPTPLNDPEYIKDTMSAGTIYYCFKREDQIVSAASAEVNQFYKNAELTDCATLVEHRKYGLMKLLLQSLEQELINNGIYCSYSIARALSFGMNAALYQLGYHYRGRLINNCYIFDKIENMNIWVKNLSDMPISRQ</sequence>
<organism evidence="3 4">
    <name type="scientific">Bacillus aquiflavi</name>
    <dbReference type="NCBI Taxonomy" id="2672567"/>
    <lineage>
        <taxon>Bacteria</taxon>
        <taxon>Bacillati</taxon>
        <taxon>Bacillota</taxon>
        <taxon>Bacilli</taxon>
        <taxon>Bacillales</taxon>
        <taxon>Bacillaceae</taxon>
        <taxon>Bacillus</taxon>
    </lineage>
</organism>
<evidence type="ECO:0000259" key="1">
    <source>
        <dbReference type="PROSITE" id="PS51186"/>
    </source>
</evidence>
<dbReference type="NCBIfam" id="TIGR03827">
    <property type="entry name" value="GNAT_ablB"/>
    <property type="match status" value="1"/>
</dbReference>
<dbReference type="EMBL" id="JAAIWN010000025">
    <property type="protein sequence ID" value="NEY82014.1"/>
    <property type="molecule type" value="Genomic_DNA"/>
</dbReference>
<reference evidence="3 4" key="1">
    <citation type="submission" date="2020-02" db="EMBL/GenBank/DDBJ databases">
        <title>Bacillus aquiflavi sp. nov., isolated from yellow water of strong flavor Chinese baijiu in Yibin region of China.</title>
        <authorList>
            <person name="Xie J."/>
        </authorList>
    </citation>
    <scope>NUCLEOTIDE SEQUENCE [LARGE SCALE GENOMIC DNA]</scope>
    <source>
        <strain evidence="3 4">3H-10</strain>
    </source>
</reference>
<dbReference type="InterPro" id="IPR022525">
    <property type="entry name" value="GNAT_AblB"/>
</dbReference>
<protein>
    <submittedName>
        <fullName evidence="3">Putative beta-lysine N-acetyltransferase</fullName>
    </submittedName>
</protein>
<reference evidence="2 5" key="2">
    <citation type="submission" date="2020-07" db="EMBL/GenBank/DDBJ databases">
        <authorList>
            <person name="Feng H."/>
        </authorList>
    </citation>
    <scope>NUCLEOTIDE SEQUENCE [LARGE SCALE GENOMIC DNA]</scope>
    <source>
        <strain evidence="2">S-12</strain>
        <strain evidence="5">s-12</strain>
    </source>
</reference>